<accession>A0A6P8HUZ7</accession>
<dbReference type="KEGG" id="aten:116293237"/>
<reference evidence="3" key="1">
    <citation type="submission" date="2025-08" db="UniProtKB">
        <authorList>
            <consortium name="RefSeq"/>
        </authorList>
    </citation>
    <scope>IDENTIFICATION</scope>
    <source>
        <tissue evidence="3">Tentacle</tissue>
    </source>
</reference>
<sequence length="174" mass="19492">MSFLHNLYRKVIPDGSSRRTNSSVNCNDNTETPVFEDFDSEDGFVVYTEKTSTAANRQTYGVQERIEYNTLQTNATQGSYNPSGLSGLSSPCSSKTNMILTSRGVKEHRSSTFLTVSDIPLRLCKHLEMIQNSTKGLTYHSSPPIHIEDYLYDFGLERTVINTAYDGGNTRGKR</sequence>
<protein>
    <submittedName>
        <fullName evidence="3">Uncharacterized protein LOC116293237</fullName>
    </submittedName>
</protein>
<dbReference type="PROSITE" id="PS51497">
    <property type="entry name" value="UMA"/>
    <property type="match status" value="1"/>
</dbReference>
<dbReference type="GeneID" id="116293237"/>
<evidence type="ECO:0000259" key="1">
    <source>
        <dbReference type="PROSITE" id="PS51497"/>
    </source>
</evidence>
<gene>
    <name evidence="3" type="primary">LOC116293237</name>
</gene>
<organism evidence="2 3">
    <name type="scientific">Actinia tenebrosa</name>
    <name type="common">Australian red waratah sea anemone</name>
    <dbReference type="NCBI Taxonomy" id="6105"/>
    <lineage>
        <taxon>Eukaryota</taxon>
        <taxon>Metazoa</taxon>
        <taxon>Cnidaria</taxon>
        <taxon>Anthozoa</taxon>
        <taxon>Hexacorallia</taxon>
        <taxon>Actiniaria</taxon>
        <taxon>Actiniidae</taxon>
        <taxon>Actinia</taxon>
    </lineage>
</organism>
<evidence type="ECO:0000313" key="2">
    <source>
        <dbReference type="Proteomes" id="UP000515163"/>
    </source>
</evidence>
<dbReference type="OrthoDB" id="5959275at2759"/>
<dbReference type="InterPro" id="IPR023340">
    <property type="entry name" value="UMA"/>
</dbReference>
<dbReference type="RefSeq" id="XP_031556500.1">
    <property type="nucleotide sequence ID" value="XM_031700640.1"/>
</dbReference>
<name>A0A6P8HUZ7_ACTTE</name>
<dbReference type="InParanoid" id="A0A6P8HUZ7"/>
<proteinExistence type="predicted"/>
<keyword evidence="2" id="KW-1185">Reference proteome</keyword>
<dbReference type="Proteomes" id="UP000515163">
    <property type="component" value="Unplaced"/>
</dbReference>
<feature type="domain" description="UMA" evidence="1">
    <location>
        <begin position="116"/>
        <end position="161"/>
    </location>
</feature>
<evidence type="ECO:0000313" key="3">
    <source>
        <dbReference type="RefSeq" id="XP_031556500.1"/>
    </source>
</evidence>
<dbReference type="AlphaFoldDB" id="A0A6P8HUZ7"/>